<protein>
    <recommendedName>
        <fullName evidence="3">Glutaredoxin domain-containing protein</fullName>
    </recommendedName>
</protein>
<reference evidence="1 2" key="1">
    <citation type="journal article" date="2021" name="Plant Biotechnol. J.">
        <title>Multi-omics assisted identification of the key and species-specific regulatory components of drought-tolerant mechanisms in Gossypium stocksii.</title>
        <authorList>
            <person name="Yu D."/>
            <person name="Ke L."/>
            <person name="Zhang D."/>
            <person name="Wu Y."/>
            <person name="Sun Y."/>
            <person name="Mei J."/>
            <person name="Sun J."/>
            <person name="Sun Y."/>
        </authorList>
    </citation>
    <scope>NUCLEOTIDE SEQUENCE [LARGE SCALE GENOMIC DNA]</scope>
    <source>
        <strain evidence="2">cv. E1</strain>
        <tissue evidence="1">Leaf</tissue>
    </source>
</reference>
<keyword evidence="2" id="KW-1185">Reference proteome</keyword>
<evidence type="ECO:0008006" key="3">
    <source>
        <dbReference type="Google" id="ProtNLM"/>
    </source>
</evidence>
<gene>
    <name evidence="1" type="ORF">J1N35_018586</name>
</gene>
<proteinExistence type="predicted"/>
<evidence type="ECO:0000313" key="2">
    <source>
        <dbReference type="Proteomes" id="UP000828251"/>
    </source>
</evidence>
<accession>A0A9D4A6B3</accession>
<sequence>MAEIGLEPTDASHYNRKNELKEFDETKSRVKGLVDSGLSKIPTIFINQQYKLERNTNIHDHKPRSSING</sequence>
<organism evidence="1 2">
    <name type="scientific">Gossypium stocksii</name>
    <dbReference type="NCBI Taxonomy" id="47602"/>
    <lineage>
        <taxon>Eukaryota</taxon>
        <taxon>Viridiplantae</taxon>
        <taxon>Streptophyta</taxon>
        <taxon>Embryophyta</taxon>
        <taxon>Tracheophyta</taxon>
        <taxon>Spermatophyta</taxon>
        <taxon>Magnoliopsida</taxon>
        <taxon>eudicotyledons</taxon>
        <taxon>Gunneridae</taxon>
        <taxon>Pentapetalae</taxon>
        <taxon>rosids</taxon>
        <taxon>malvids</taxon>
        <taxon>Malvales</taxon>
        <taxon>Malvaceae</taxon>
        <taxon>Malvoideae</taxon>
        <taxon>Gossypium</taxon>
    </lineage>
</organism>
<name>A0A9D4A6B3_9ROSI</name>
<dbReference type="OrthoDB" id="288590at2759"/>
<dbReference type="EMBL" id="JAIQCV010000006">
    <property type="protein sequence ID" value="KAH1091329.1"/>
    <property type="molecule type" value="Genomic_DNA"/>
</dbReference>
<dbReference type="Proteomes" id="UP000828251">
    <property type="component" value="Unassembled WGS sequence"/>
</dbReference>
<dbReference type="AlphaFoldDB" id="A0A9D4A6B3"/>
<comment type="caution">
    <text evidence="1">The sequence shown here is derived from an EMBL/GenBank/DDBJ whole genome shotgun (WGS) entry which is preliminary data.</text>
</comment>
<evidence type="ECO:0000313" key="1">
    <source>
        <dbReference type="EMBL" id="KAH1091329.1"/>
    </source>
</evidence>